<dbReference type="PANTHER" id="PTHR18895:SF74">
    <property type="entry name" value="MTRF1L RELEASE FACTOR GLUTAMINE METHYLTRANSFERASE"/>
    <property type="match status" value="1"/>
</dbReference>
<organism evidence="8 9">
    <name type="scientific">Knoellia aerolata DSM 18566</name>
    <dbReference type="NCBI Taxonomy" id="1385519"/>
    <lineage>
        <taxon>Bacteria</taxon>
        <taxon>Bacillati</taxon>
        <taxon>Actinomycetota</taxon>
        <taxon>Actinomycetes</taxon>
        <taxon>Micrococcales</taxon>
        <taxon>Intrasporangiaceae</taxon>
        <taxon>Knoellia</taxon>
    </lineage>
</organism>
<dbReference type="HAMAP" id="MF_02126">
    <property type="entry name" value="RF_methyltr_PrmC"/>
    <property type="match status" value="1"/>
</dbReference>
<evidence type="ECO:0000256" key="3">
    <source>
        <dbReference type="ARBA" id="ARBA00022691"/>
    </source>
</evidence>
<dbReference type="InterPro" id="IPR002052">
    <property type="entry name" value="DNA_methylase_N6_adenine_CS"/>
</dbReference>
<comment type="catalytic activity">
    <reaction evidence="4 5">
        <text>L-glutaminyl-[peptide chain release factor] + S-adenosyl-L-methionine = N(5)-methyl-L-glutaminyl-[peptide chain release factor] + S-adenosyl-L-homocysteine + H(+)</text>
        <dbReference type="Rhea" id="RHEA:42896"/>
        <dbReference type="Rhea" id="RHEA-COMP:10271"/>
        <dbReference type="Rhea" id="RHEA-COMP:10272"/>
        <dbReference type="ChEBI" id="CHEBI:15378"/>
        <dbReference type="ChEBI" id="CHEBI:30011"/>
        <dbReference type="ChEBI" id="CHEBI:57856"/>
        <dbReference type="ChEBI" id="CHEBI:59789"/>
        <dbReference type="ChEBI" id="CHEBI:61891"/>
        <dbReference type="EC" id="2.1.1.297"/>
    </reaction>
</comment>
<dbReference type="OrthoDB" id="9800643at2"/>
<dbReference type="RefSeq" id="WP_035939773.1">
    <property type="nucleotide sequence ID" value="NZ_AVPL01000056.1"/>
</dbReference>
<evidence type="ECO:0000259" key="6">
    <source>
        <dbReference type="Pfam" id="PF05175"/>
    </source>
</evidence>
<dbReference type="Gene3D" id="3.40.50.150">
    <property type="entry name" value="Vaccinia Virus protein VP39"/>
    <property type="match status" value="1"/>
</dbReference>
<dbReference type="InterPro" id="IPR007848">
    <property type="entry name" value="Small_mtfrase_dom"/>
</dbReference>
<dbReference type="STRING" id="1385519.N801_16665"/>
<evidence type="ECO:0000256" key="2">
    <source>
        <dbReference type="ARBA" id="ARBA00022679"/>
    </source>
</evidence>
<dbReference type="Pfam" id="PF05175">
    <property type="entry name" value="MTS"/>
    <property type="match status" value="1"/>
</dbReference>
<name>A0A0A0JVH3_9MICO</name>
<dbReference type="NCBIfam" id="TIGR03534">
    <property type="entry name" value="RF_mod_PrmC"/>
    <property type="match status" value="1"/>
</dbReference>
<dbReference type="NCBIfam" id="TIGR00536">
    <property type="entry name" value="hemK_fam"/>
    <property type="match status" value="1"/>
</dbReference>
<comment type="function">
    <text evidence="5">Methylates the class 1 translation termination release factors RF1/PrfA and RF2/PrfB on the glutamine residue of the universally conserved GGQ motif.</text>
</comment>
<evidence type="ECO:0000256" key="1">
    <source>
        <dbReference type="ARBA" id="ARBA00022603"/>
    </source>
</evidence>
<evidence type="ECO:0000313" key="9">
    <source>
        <dbReference type="Proteomes" id="UP000030013"/>
    </source>
</evidence>
<dbReference type="eggNOG" id="COG2890">
    <property type="taxonomic scope" value="Bacteria"/>
</dbReference>
<reference evidence="8 9" key="1">
    <citation type="submission" date="2013-08" db="EMBL/GenBank/DDBJ databases">
        <title>The genome sequence of Knoellia aerolata.</title>
        <authorList>
            <person name="Zhu W."/>
            <person name="Wang G."/>
        </authorList>
    </citation>
    <scope>NUCLEOTIDE SEQUENCE [LARGE SCALE GENOMIC DNA]</scope>
    <source>
        <strain evidence="8 9">DSM 18566</strain>
    </source>
</reference>
<dbReference type="Gene3D" id="1.10.8.10">
    <property type="entry name" value="DNA helicase RuvA subunit, C-terminal domain"/>
    <property type="match status" value="1"/>
</dbReference>
<dbReference type="InterPro" id="IPR040758">
    <property type="entry name" value="PrmC_N"/>
</dbReference>
<dbReference type="Proteomes" id="UP000030013">
    <property type="component" value="Unassembled WGS sequence"/>
</dbReference>
<comment type="similarity">
    <text evidence="5">Belongs to the protein N5-glutamine methyltransferase family. PrmC subfamily.</text>
</comment>
<dbReference type="GO" id="GO:0102559">
    <property type="term" value="F:peptide chain release factor N(5)-glutamine methyltransferase activity"/>
    <property type="evidence" value="ECO:0007669"/>
    <property type="project" value="UniProtKB-EC"/>
</dbReference>
<evidence type="ECO:0000313" key="8">
    <source>
        <dbReference type="EMBL" id="KGN40032.1"/>
    </source>
</evidence>
<dbReference type="InterPro" id="IPR019874">
    <property type="entry name" value="RF_methyltr_PrmC"/>
</dbReference>
<feature type="binding site" evidence="5">
    <location>
        <position position="147"/>
    </location>
    <ligand>
        <name>S-adenosyl-L-methionine</name>
        <dbReference type="ChEBI" id="CHEBI:59789"/>
    </ligand>
</feature>
<keyword evidence="1 5" id="KW-0489">Methyltransferase</keyword>
<keyword evidence="9" id="KW-1185">Reference proteome</keyword>
<keyword evidence="2 5" id="KW-0808">Transferase</keyword>
<feature type="binding site" evidence="5">
    <location>
        <begin position="190"/>
        <end position="193"/>
    </location>
    <ligand>
        <name>substrate</name>
    </ligand>
</feature>
<feature type="domain" description="Methyltransferase small" evidence="6">
    <location>
        <begin position="119"/>
        <end position="193"/>
    </location>
</feature>
<dbReference type="AlphaFoldDB" id="A0A0A0JVH3"/>
<dbReference type="PROSITE" id="PS00092">
    <property type="entry name" value="N6_MTASE"/>
    <property type="match status" value="1"/>
</dbReference>
<evidence type="ECO:0000256" key="5">
    <source>
        <dbReference type="HAMAP-Rule" id="MF_02126"/>
    </source>
</evidence>
<comment type="caution">
    <text evidence="5">Lacks conserved residue(s) required for the propagation of feature annotation.</text>
</comment>
<dbReference type="InterPro" id="IPR004556">
    <property type="entry name" value="HemK-like"/>
</dbReference>
<dbReference type="InterPro" id="IPR029063">
    <property type="entry name" value="SAM-dependent_MTases_sf"/>
</dbReference>
<keyword evidence="3 5" id="KW-0949">S-adenosyl-L-methionine</keyword>
<dbReference type="CDD" id="cd02440">
    <property type="entry name" value="AdoMet_MTases"/>
    <property type="match status" value="1"/>
</dbReference>
<dbReference type="GO" id="GO:0003676">
    <property type="term" value="F:nucleic acid binding"/>
    <property type="evidence" value="ECO:0007669"/>
    <property type="project" value="InterPro"/>
</dbReference>
<feature type="domain" description="Release factor glutamine methyltransferase N-terminal" evidence="7">
    <location>
        <begin position="6"/>
        <end position="74"/>
    </location>
</feature>
<evidence type="ECO:0000259" key="7">
    <source>
        <dbReference type="Pfam" id="PF17827"/>
    </source>
</evidence>
<sequence>MSDLRDAVRGATGRLADAGVASPEHDAVALAAHALGVGPGEVRRLMVLGAPVPEAYAGLVAERAARVPLQHLTGRTWFRGLELEVGPGVFVPRPETEVVAGWAIDAARACLEAGVGEPVVVDLCAGSGAIAFSVKAEVPQARVHAVEVSDLAVAWATSNRDRLGLDVDLVHGDAVTAFPELAGVDVVVSNPPYIPTTAEPVDPEVRDHDPPVALYGGSEDGLAIPRLVAARAAGLLRPGGVLVMEHADSQGETLPRALLATGSWASVEDRRDLAGRPRATVAVRA</sequence>
<dbReference type="EMBL" id="AVPL01000056">
    <property type="protein sequence ID" value="KGN40032.1"/>
    <property type="molecule type" value="Genomic_DNA"/>
</dbReference>
<dbReference type="Pfam" id="PF17827">
    <property type="entry name" value="PrmC_N"/>
    <property type="match status" value="1"/>
</dbReference>
<comment type="caution">
    <text evidence="8">The sequence shown here is derived from an EMBL/GenBank/DDBJ whole genome shotgun (WGS) entry which is preliminary data.</text>
</comment>
<accession>A0A0A0JVH3</accession>
<dbReference type="PANTHER" id="PTHR18895">
    <property type="entry name" value="HEMK METHYLTRANSFERASE"/>
    <property type="match status" value="1"/>
</dbReference>
<evidence type="ECO:0000256" key="4">
    <source>
        <dbReference type="ARBA" id="ARBA00048391"/>
    </source>
</evidence>
<dbReference type="SUPFAM" id="SSF53335">
    <property type="entry name" value="S-adenosyl-L-methionine-dependent methyltransferases"/>
    <property type="match status" value="1"/>
</dbReference>
<feature type="binding site" evidence="5">
    <location>
        <position position="190"/>
    </location>
    <ligand>
        <name>S-adenosyl-L-methionine</name>
        <dbReference type="ChEBI" id="CHEBI:59789"/>
    </ligand>
</feature>
<proteinExistence type="inferred from homology"/>
<dbReference type="InterPro" id="IPR050320">
    <property type="entry name" value="N5-glutamine_MTase"/>
</dbReference>
<protein>
    <recommendedName>
        <fullName evidence="5">Release factor glutamine methyltransferase</fullName>
        <shortName evidence="5">RF MTase</shortName>
        <ecNumber evidence="5">2.1.1.297</ecNumber>
    </recommendedName>
    <alternativeName>
        <fullName evidence="5">N5-glutamine methyltransferase PrmC</fullName>
    </alternativeName>
    <alternativeName>
        <fullName evidence="5">Protein-(glutamine-N5) MTase PrmC</fullName>
    </alternativeName>
    <alternativeName>
        <fullName evidence="5">Protein-glutamine N-methyltransferase PrmC</fullName>
    </alternativeName>
</protein>
<dbReference type="EC" id="2.1.1.297" evidence="5"/>
<gene>
    <name evidence="5" type="primary">prmC</name>
    <name evidence="8" type="ORF">N801_16665</name>
</gene>
<dbReference type="GO" id="GO:0032259">
    <property type="term" value="P:methylation"/>
    <property type="evidence" value="ECO:0007669"/>
    <property type="project" value="UniProtKB-KW"/>
</dbReference>